<keyword evidence="2" id="KW-1185">Reference proteome</keyword>
<organism evidence="1 2">
    <name type="scientific">Hymenobacter humi</name>
    <dbReference type="NCBI Taxonomy" id="1411620"/>
    <lineage>
        <taxon>Bacteria</taxon>
        <taxon>Pseudomonadati</taxon>
        <taxon>Bacteroidota</taxon>
        <taxon>Cytophagia</taxon>
        <taxon>Cytophagales</taxon>
        <taxon>Hymenobacteraceae</taxon>
        <taxon>Hymenobacter</taxon>
    </lineage>
</organism>
<protein>
    <submittedName>
        <fullName evidence="1">Uncharacterized protein</fullName>
    </submittedName>
</protein>
<dbReference type="RefSeq" id="WP_380205404.1">
    <property type="nucleotide sequence ID" value="NZ_JBHTEK010000001.1"/>
</dbReference>
<dbReference type="EMBL" id="JBHTEK010000001">
    <property type="protein sequence ID" value="MFC7669933.1"/>
    <property type="molecule type" value="Genomic_DNA"/>
</dbReference>
<comment type="caution">
    <text evidence="1">The sequence shown here is derived from an EMBL/GenBank/DDBJ whole genome shotgun (WGS) entry which is preliminary data.</text>
</comment>
<proteinExistence type="predicted"/>
<dbReference type="Proteomes" id="UP001596513">
    <property type="component" value="Unassembled WGS sequence"/>
</dbReference>
<accession>A0ABW2UC94</accession>
<name>A0ABW2UC94_9BACT</name>
<gene>
    <name evidence="1" type="ORF">ACFQT0_23095</name>
</gene>
<sequence length="295" mass="31325">MESKGMETTAQHPANLALAFQRCLAQCQSVNWDKLPAQPARTLAELQQLSRPAAVALRYSALIDSVRPKGYYPTFLAFRNNQPVTEPALTVRSTPRTAKGWVGTLEVEPALAAATGTPTALRNVWGFSDGQQVYIWHNRHYLPLTRAGNSFHFVGFMGPDPGAVGTASFLGGAVGGAIAAAATSGKPGDLTLDMVTGAVSPFAEASSGAPTDTAMIYVYRRASSTPGPVQVLLNDKLVAELDAYQVVAIPYLDKVNEVSLCLQTAPGRCLAFIPLSAPRPTSKLPATSLTRPNRC</sequence>
<evidence type="ECO:0000313" key="1">
    <source>
        <dbReference type="EMBL" id="MFC7669933.1"/>
    </source>
</evidence>
<evidence type="ECO:0000313" key="2">
    <source>
        <dbReference type="Proteomes" id="UP001596513"/>
    </source>
</evidence>
<reference evidence="2" key="1">
    <citation type="journal article" date="2019" name="Int. J. Syst. Evol. Microbiol.">
        <title>The Global Catalogue of Microorganisms (GCM) 10K type strain sequencing project: providing services to taxonomists for standard genome sequencing and annotation.</title>
        <authorList>
            <consortium name="The Broad Institute Genomics Platform"/>
            <consortium name="The Broad Institute Genome Sequencing Center for Infectious Disease"/>
            <person name="Wu L."/>
            <person name="Ma J."/>
        </authorList>
    </citation>
    <scope>NUCLEOTIDE SEQUENCE [LARGE SCALE GENOMIC DNA]</scope>
    <source>
        <strain evidence="2">JCM 19635</strain>
    </source>
</reference>